<protein>
    <submittedName>
        <fullName evidence="2">Uncharacterized protein</fullName>
    </submittedName>
</protein>
<name>A0A8S9LRQ6_BRACR</name>
<evidence type="ECO:0000313" key="2">
    <source>
        <dbReference type="EMBL" id="KAF2610045.1"/>
    </source>
</evidence>
<evidence type="ECO:0000313" key="3">
    <source>
        <dbReference type="EMBL" id="KAF3551626.1"/>
    </source>
</evidence>
<dbReference type="AlphaFoldDB" id="A0A8S9LRQ6"/>
<reference evidence="3 4" key="3">
    <citation type="journal article" date="2020" name="BMC Genomics">
        <title>Intraspecific diversification of the crop wild relative Brassica cretica Lam. using demographic model selection.</title>
        <authorList>
            <person name="Kioukis A."/>
            <person name="Michalopoulou V.A."/>
            <person name="Briers L."/>
            <person name="Pirintsos S."/>
            <person name="Studholme D.J."/>
            <person name="Pavlidis P."/>
            <person name="Sarris P.F."/>
        </authorList>
    </citation>
    <scope>NUCLEOTIDE SEQUENCE [LARGE SCALE GENOMIC DNA]</scope>
    <source>
        <strain evidence="4">cv. PFS-1207/04</strain>
        <strain evidence="3">PFS-1207/04</strain>
    </source>
</reference>
<feature type="region of interest" description="Disordered" evidence="1">
    <location>
        <begin position="75"/>
        <end position="95"/>
    </location>
</feature>
<evidence type="ECO:0000256" key="1">
    <source>
        <dbReference type="SAM" id="MobiDB-lite"/>
    </source>
</evidence>
<proteinExistence type="predicted"/>
<keyword evidence="4" id="KW-1185">Reference proteome</keyword>
<feature type="compositionally biased region" description="Basic and acidic residues" evidence="1">
    <location>
        <begin position="42"/>
        <end position="63"/>
    </location>
</feature>
<reference evidence="2" key="1">
    <citation type="submission" date="2019-12" db="EMBL/GenBank/DDBJ databases">
        <title>Genome sequencing and annotation of Brassica cretica.</title>
        <authorList>
            <person name="Studholme D.J."/>
            <person name="Sarris P.F."/>
        </authorList>
    </citation>
    <scope>NUCLEOTIDE SEQUENCE</scope>
    <source>
        <strain evidence="2">PFS-102/07</strain>
        <tissue evidence="2">Leaf</tissue>
    </source>
</reference>
<accession>A0A8S9LRQ6</accession>
<organism evidence="2">
    <name type="scientific">Brassica cretica</name>
    <name type="common">Mustard</name>
    <dbReference type="NCBI Taxonomy" id="69181"/>
    <lineage>
        <taxon>Eukaryota</taxon>
        <taxon>Viridiplantae</taxon>
        <taxon>Streptophyta</taxon>
        <taxon>Embryophyta</taxon>
        <taxon>Tracheophyta</taxon>
        <taxon>Spermatophyta</taxon>
        <taxon>Magnoliopsida</taxon>
        <taxon>eudicotyledons</taxon>
        <taxon>Gunneridae</taxon>
        <taxon>Pentapetalae</taxon>
        <taxon>rosids</taxon>
        <taxon>malvids</taxon>
        <taxon>Brassicales</taxon>
        <taxon>Brassicaceae</taxon>
        <taxon>Brassiceae</taxon>
        <taxon>Brassica</taxon>
    </lineage>
</organism>
<comment type="caution">
    <text evidence="2">The sequence shown here is derived from an EMBL/GenBank/DDBJ whole genome shotgun (WGS) entry which is preliminary data.</text>
</comment>
<evidence type="ECO:0000313" key="4">
    <source>
        <dbReference type="Proteomes" id="UP000266723"/>
    </source>
</evidence>
<dbReference type="Proteomes" id="UP000266723">
    <property type="component" value="Unassembled WGS sequence"/>
</dbReference>
<sequence length="144" mass="16158">MAPLAQHLCTAAHLTKTVEVYLEHEDVNKEREESANSGDNDVEIREIVGDRDQEDRNEANRRDRRIEEIVAGFVDEPEENDDDIETPPVSDDEEEVIGGGYERWRMDYGEGLVNTYMAAVLFVSVGLSHEQHEAGGASSVLPLF</sequence>
<dbReference type="EMBL" id="QGKV02000832">
    <property type="protein sequence ID" value="KAF3551626.1"/>
    <property type="molecule type" value="Genomic_DNA"/>
</dbReference>
<feature type="region of interest" description="Disordered" evidence="1">
    <location>
        <begin position="27"/>
        <end position="63"/>
    </location>
</feature>
<dbReference type="EMBL" id="QGKY02000089">
    <property type="protein sequence ID" value="KAF2610045.1"/>
    <property type="molecule type" value="Genomic_DNA"/>
</dbReference>
<gene>
    <name evidence="3" type="ORF">DY000_02007037</name>
    <name evidence="2" type="ORF">F2Q70_00011642</name>
</gene>
<reference evidence="3" key="2">
    <citation type="submission" date="2019-12" db="EMBL/GenBank/DDBJ databases">
        <authorList>
            <person name="Studholme D.J."/>
            <person name="Sarris P."/>
        </authorList>
    </citation>
    <scope>NUCLEOTIDE SEQUENCE</scope>
    <source>
        <strain evidence="3">PFS-1207/04</strain>
        <tissue evidence="3">Leaf</tissue>
    </source>
</reference>